<evidence type="ECO:0000313" key="3">
    <source>
        <dbReference type="Proteomes" id="UP001217089"/>
    </source>
</evidence>
<evidence type="ECO:0000313" key="2">
    <source>
        <dbReference type="EMBL" id="KAJ8308680.1"/>
    </source>
</evidence>
<evidence type="ECO:0000256" key="1">
    <source>
        <dbReference type="SAM" id="MobiDB-lite"/>
    </source>
</evidence>
<dbReference type="Pfam" id="PF06462">
    <property type="entry name" value="Hyd_WA"/>
    <property type="match status" value="1"/>
</dbReference>
<reference evidence="2 3" key="1">
    <citation type="submission" date="2022-12" db="EMBL/GenBank/DDBJ databases">
        <title>Chromosome-level genome of Tegillarca granosa.</title>
        <authorList>
            <person name="Kim J."/>
        </authorList>
    </citation>
    <scope>NUCLEOTIDE SEQUENCE [LARGE SCALE GENOMIC DNA]</scope>
    <source>
        <strain evidence="2">Teg-2019</strain>
        <tissue evidence="2">Adductor muscle</tissue>
    </source>
</reference>
<name>A0ABQ9EXY0_TEGGR</name>
<gene>
    <name evidence="2" type="ORF">KUTeg_013554</name>
</gene>
<dbReference type="EMBL" id="JARBDR010000657">
    <property type="protein sequence ID" value="KAJ8308680.1"/>
    <property type="molecule type" value="Genomic_DNA"/>
</dbReference>
<dbReference type="InterPro" id="IPR006624">
    <property type="entry name" value="Beta-propeller_rpt_TECPR"/>
</dbReference>
<protein>
    <submittedName>
        <fullName evidence="2">Uncharacterized protein</fullName>
    </submittedName>
</protein>
<accession>A0ABQ9EXY0</accession>
<keyword evidence="3" id="KW-1185">Reference proteome</keyword>
<comment type="caution">
    <text evidence="2">The sequence shown here is derived from an EMBL/GenBank/DDBJ whole genome shotgun (WGS) entry which is preliminary data.</text>
</comment>
<sequence length="114" mass="13032">MMYICFYVGTPATQLTVSSSYVWALNPNGEILCRYGVTKENPGGDYWRQIPGIFVQISTSQNDKLWAISREGKIFKRHTKYLLRRQQSHDPLLSGNKRLRSATSTSSDDGWELV</sequence>
<dbReference type="Proteomes" id="UP001217089">
    <property type="component" value="Unassembled WGS sequence"/>
</dbReference>
<proteinExistence type="predicted"/>
<organism evidence="2 3">
    <name type="scientific">Tegillarca granosa</name>
    <name type="common">Malaysian cockle</name>
    <name type="synonym">Anadara granosa</name>
    <dbReference type="NCBI Taxonomy" id="220873"/>
    <lineage>
        <taxon>Eukaryota</taxon>
        <taxon>Metazoa</taxon>
        <taxon>Spiralia</taxon>
        <taxon>Lophotrochozoa</taxon>
        <taxon>Mollusca</taxon>
        <taxon>Bivalvia</taxon>
        <taxon>Autobranchia</taxon>
        <taxon>Pteriomorphia</taxon>
        <taxon>Arcoida</taxon>
        <taxon>Arcoidea</taxon>
        <taxon>Arcidae</taxon>
        <taxon>Tegillarca</taxon>
    </lineage>
</organism>
<feature type="region of interest" description="Disordered" evidence="1">
    <location>
        <begin position="86"/>
        <end position="114"/>
    </location>
</feature>
<dbReference type="SMART" id="SM00706">
    <property type="entry name" value="TECPR"/>
    <property type="match status" value="2"/>
</dbReference>